<dbReference type="RefSeq" id="WP_161091767.1">
    <property type="nucleotide sequence ID" value="NZ_WWCV01000044.1"/>
</dbReference>
<dbReference type="Proteomes" id="UP000484875">
    <property type="component" value="Unassembled WGS sequence"/>
</dbReference>
<dbReference type="Gene3D" id="3.30.750.44">
    <property type="match status" value="1"/>
</dbReference>
<gene>
    <name evidence="1" type="ORF">GTP81_21435</name>
</gene>
<dbReference type="AlphaFoldDB" id="A0A845HKK5"/>
<proteinExistence type="predicted"/>
<dbReference type="Gene3D" id="2.30.42.10">
    <property type="match status" value="1"/>
</dbReference>
<keyword evidence="2" id="KW-1185">Reference proteome</keyword>
<protein>
    <recommendedName>
        <fullName evidence="3">PDZ domain-containing protein</fullName>
    </recommendedName>
</protein>
<evidence type="ECO:0000313" key="1">
    <source>
        <dbReference type="EMBL" id="MYN19311.1"/>
    </source>
</evidence>
<accession>A0A845HKK5</accession>
<name>A0A845HKK5_9BURK</name>
<dbReference type="EMBL" id="WWCV01000044">
    <property type="protein sequence ID" value="MYN19311.1"/>
    <property type="molecule type" value="Genomic_DNA"/>
</dbReference>
<evidence type="ECO:0000313" key="2">
    <source>
        <dbReference type="Proteomes" id="UP000484875"/>
    </source>
</evidence>
<dbReference type="InterPro" id="IPR036034">
    <property type="entry name" value="PDZ_sf"/>
</dbReference>
<sequence length="177" mass="19808">MLMTFALAAQLADAADVPRFKAAPQTSPLSERLYKAPAIATPYKQVLTVGEKVAGLSLFWAEARGSFVHFDHVPDLAWDQVYMDYLTKVIAAPTTRDYYRIMMQLAPLLQDGHTNIYPPRELGNEFYARPPMRTALVEGKLLVEWVGNPALQARLHVGEEVVAIDGEPALEYGRRHI</sequence>
<reference evidence="1 2" key="1">
    <citation type="submission" date="2019-12" db="EMBL/GenBank/DDBJ databases">
        <title>Novel species isolated from a subtropical stream in China.</title>
        <authorList>
            <person name="Lu H."/>
        </authorList>
    </citation>
    <scope>NUCLEOTIDE SEQUENCE [LARGE SCALE GENOMIC DNA]</scope>
    <source>
        <strain evidence="1 2">FT107W</strain>
    </source>
</reference>
<evidence type="ECO:0008006" key="3">
    <source>
        <dbReference type="Google" id="ProtNLM"/>
    </source>
</evidence>
<comment type="caution">
    <text evidence="1">The sequence shown here is derived from an EMBL/GenBank/DDBJ whole genome shotgun (WGS) entry which is preliminary data.</text>
</comment>
<organism evidence="1 2">
    <name type="scientific">Duganella vulcania</name>
    <dbReference type="NCBI Taxonomy" id="2692166"/>
    <lineage>
        <taxon>Bacteria</taxon>
        <taxon>Pseudomonadati</taxon>
        <taxon>Pseudomonadota</taxon>
        <taxon>Betaproteobacteria</taxon>
        <taxon>Burkholderiales</taxon>
        <taxon>Oxalobacteraceae</taxon>
        <taxon>Telluria group</taxon>
        <taxon>Duganella</taxon>
    </lineage>
</organism>